<reference evidence="2 3" key="1">
    <citation type="submission" date="2023-08" db="EMBL/GenBank/DDBJ databases">
        <authorList>
            <person name="Buchebner-Jance M."/>
        </authorList>
    </citation>
    <scope>NUCLEOTIDE SEQUENCE [LARGE SCALE GENOMIC DNA]</scope>
    <source>
        <strain evidence="2 3">NCIMB 15471</strain>
    </source>
</reference>
<evidence type="ECO:0000313" key="2">
    <source>
        <dbReference type="EMBL" id="WLV77189.1"/>
    </source>
</evidence>
<feature type="transmembrane region" description="Helical" evidence="1">
    <location>
        <begin position="78"/>
        <end position="99"/>
    </location>
</feature>
<keyword evidence="1" id="KW-0812">Transmembrane</keyword>
<feature type="transmembrane region" description="Helical" evidence="1">
    <location>
        <begin position="54"/>
        <end position="71"/>
    </location>
</feature>
<gene>
    <name evidence="2" type="ORF">LACPH_001920</name>
</gene>
<dbReference type="RefSeq" id="WP_274784980.1">
    <property type="nucleotide sequence ID" value="NZ_CP132482.1"/>
</dbReference>
<protein>
    <submittedName>
        <fullName evidence="2">Uncharacterized protein</fullName>
    </submittedName>
</protein>
<organism evidence="2 3">
    <name type="scientific">Lacticaseibacillus parahuelsenbergensis</name>
    <dbReference type="NCBI Taxonomy" id="3068305"/>
    <lineage>
        <taxon>Bacteria</taxon>
        <taxon>Bacillati</taxon>
        <taxon>Bacillota</taxon>
        <taxon>Bacilli</taxon>
        <taxon>Lactobacillales</taxon>
        <taxon>Lactobacillaceae</taxon>
        <taxon>Lacticaseibacillus</taxon>
    </lineage>
</organism>
<keyword evidence="3" id="KW-1185">Reference proteome</keyword>
<accession>A0ABY9L0H9</accession>
<keyword evidence="1" id="KW-0472">Membrane</keyword>
<dbReference type="Proteomes" id="UP001233112">
    <property type="component" value="Chromosome"/>
</dbReference>
<name>A0ABY9L0H9_9LACO</name>
<evidence type="ECO:0000256" key="1">
    <source>
        <dbReference type="SAM" id="Phobius"/>
    </source>
</evidence>
<keyword evidence="1" id="KW-1133">Transmembrane helix</keyword>
<sequence>MITEFISQYVSVTNLGAIVSLFIGVLLPVAILLLETVTDNVIDRAVILKDVVNLKKVLFGLGLIALCFLSWKIKLIRPVFFVLYLVGLAILIMVLLRAVSWISDWSESSPDGVRYKWRRQILSDKKIDEDKRLKLWEVYLDSFKKQNKDHMGLSTNLVTGEQFLDFFKSYYEDSKIDKFVLLTSISNHLDSIFSFPRSYEGKFLKLGLSELSKLKDHPEVMFAWKSLIQEECHLVVHNDLRTHIFLEAVQELTPKQATKENSSFYRTLAQLICDVIWEQNQKFQDDDLLANSVWRISSNNISLDNPPGAAQTALLNAFWQKVDQVKTKAALENNSFKTGMRLDSLVRTIFSEADPLVLGQLYEIFQIRPIPSFESDWSKSVFDMFDGHPLFGYIPRGTAVWSVQKEDSKEDEKAANTFFVEQLREQERESIEIVMKSSPLFSDPVLANKYCEKILGTLNSTSFLKLVKSDSSSISQSKVKALKNLITEVKERLDEEDFAEE</sequence>
<feature type="transmembrane region" description="Helical" evidence="1">
    <location>
        <begin position="12"/>
        <end position="34"/>
    </location>
</feature>
<proteinExistence type="predicted"/>
<dbReference type="EMBL" id="CP132482">
    <property type="protein sequence ID" value="WLV77189.1"/>
    <property type="molecule type" value="Genomic_DNA"/>
</dbReference>
<evidence type="ECO:0000313" key="3">
    <source>
        <dbReference type="Proteomes" id="UP001233112"/>
    </source>
</evidence>